<organism evidence="4 5">
    <name type="scientific">Nocardioides gansuensis</name>
    <dbReference type="NCBI Taxonomy" id="2138300"/>
    <lineage>
        <taxon>Bacteria</taxon>
        <taxon>Bacillati</taxon>
        <taxon>Actinomycetota</taxon>
        <taxon>Actinomycetes</taxon>
        <taxon>Propionibacteriales</taxon>
        <taxon>Nocardioidaceae</taxon>
        <taxon>Nocardioides</taxon>
    </lineage>
</organism>
<proteinExistence type="predicted"/>
<dbReference type="OrthoDB" id="4350621at2"/>
<comment type="caution">
    <text evidence="4">The sequence shown here is derived from an EMBL/GenBank/DDBJ whole genome shotgun (WGS) entry which is preliminary data.</text>
</comment>
<name>A0A2T8FFX4_9ACTN</name>
<dbReference type="EMBL" id="QDGZ01000001">
    <property type="protein sequence ID" value="PVG84599.1"/>
    <property type="molecule type" value="Genomic_DNA"/>
</dbReference>
<dbReference type="Proteomes" id="UP000246018">
    <property type="component" value="Unassembled WGS sequence"/>
</dbReference>
<feature type="compositionally biased region" description="Basic and acidic residues" evidence="1">
    <location>
        <begin position="1"/>
        <end position="23"/>
    </location>
</feature>
<feature type="domain" description="LytR/CpsA/Psr regulator C-terminal" evidence="3">
    <location>
        <begin position="94"/>
        <end position="178"/>
    </location>
</feature>
<dbReference type="Pfam" id="PF13399">
    <property type="entry name" value="LytR_C"/>
    <property type="match status" value="1"/>
</dbReference>
<evidence type="ECO:0000256" key="2">
    <source>
        <dbReference type="SAM" id="Phobius"/>
    </source>
</evidence>
<feature type="compositionally biased region" description="Low complexity" evidence="1">
    <location>
        <begin position="60"/>
        <end position="75"/>
    </location>
</feature>
<evidence type="ECO:0000256" key="1">
    <source>
        <dbReference type="SAM" id="MobiDB-lite"/>
    </source>
</evidence>
<gene>
    <name evidence="4" type="ORF">DDE18_03085</name>
</gene>
<keyword evidence="5" id="KW-1185">Reference proteome</keyword>
<reference evidence="4 5" key="1">
    <citation type="submission" date="2018-04" db="EMBL/GenBank/DDBJ databases">
        <title>Genome of Nocardioides gansuensis WSJ-1.</title>
        <authorList>
            <person name="Wu S."/>
            <person name="Wang G."/>
        </authorList>
    </citation>
    <scope>NUCLEOTIDE SEQUENCE [LARGE SCALE GENOMIC DNA]</scope>
    <source>
        <strain evidence="4 5">WSJ-1</strain>
    </source>
</reference>
<accession>A0A2T8FFX4</accession>
<dbReference type="RefSeq" id="WP_116570732.1">
    <property type="nucleotide sequence ID" value="NZ_QDGZ01000001.1"/>
</dbReference>
<evidence type="ECO:0000313" key="4">
    <source>
        <dbReference type="EMBL" id="PVG84599.1"/>
    </source>
</evidence>
<protein>
    <recommendedName>
        <fullName evidence="3">LytR/CpsA/Psr regulator C-terminal domain-containing protein</fullName>
    </recommendedName>
</protein>
<keyword evidence="2" id="KW-0472">Membrane</keyword>
<keyword evidence="2" id="KW-1133">Transmembrane helix</keyword>
<evidence type="ECO:0000313" key="5">
    <source>
        <dbReference type="Proteomes" id="UP000246018"/>
    </source>
</evidence>
<dbReference type="Gene3D" id="3.30.70.2390">
    <property type="match status" value="1"/>
</dbReference>
<evidence type="ECO:0000259" key="3">
    <source>
        <dbReference type="Pfam" id="PF13399"/>
    </source>
</evidence>
<feature type="compositionally biased region" description="Basic and acidic residues" evidence="1">
    <location>
        <begin position="78"/>
        <end position="89"/>
    </location>
</feature>
<feature type="region of interest" description="Disordered" evidence="1">
    <location>
        <begin position="56"/>
        <end position="89"/>
    </location>
</feature>
<feature type="transmembrane region" description="Helical" evidence="2">
    <location>
        <begin position="25"/>
        <end position="48"/>
    </location>
</feature>
<feature type="region of interest" description="Disordered" evidence="1">
    <location>
        <begin position="1"/>
        <end position="25"/>
    </location>
</feature>
<dbReference type="InterPro" id="IPR027381">
    <property type="entry name" value="LytR/CpsA/Psr_C"/>
</dbReference>
<sequence>MATPSRARDARAEVRAREPRSERGVAFPSPLVMLSVIAVVMAGVAFFATKDQPPLEERITTSSASPSETPSATPTPEEPTKTSKPEPRVKRGEVYVEVFNNSGIQGLAGTTAAKATSVGWAVVGEDNWYGAIPASTVYYPARLKAAAKLLALDLGIQRTTPAVEPMKMDRLTVVLTADAA</sequence>
<keyword evidence="2" id="KW-0812">Transmembrane</keyword>
<dbReference type="AlphaFoldDB" id="A0A2T8FFX4"/>